<reference evidence="3" key="1">
    <citation type="submission" date="2022-03" db="EMBL/GenBank/DDBJ databases">
        <authorList>
            <person name="Martin H S."/>
        </authorList>
    </citation>
    <scope>NUCLEOTIDE SEQUENCE</scope>
</reference>
<feature type="non-terminal residue" evidence="3">
    <location>
        <position position="454"/>
    </location>
</feature>
<dbReference type="SUPFAM" id="SSF63411">
    <property type="entry name" value="LuxS/MPP-like metallohydrolase"/>
    <property type="match status" value="2"/>
</dbReference>
<keyword evidence="4" id="KW-1185">Reference proteome</keyword>
<evidence type="ECO:0000256" key="1">
    <source>
        <dbReference type="SAM" id="MobiDB-lite"/>
    </source>
</evidence>
<feature type="domain" description="Peptidase M16 N-terminal" evidence="2">
    <location>
        <begin position="23"/>
        <end position="108"/>
    </location>
</feature>
<dbReference type="Proteomes" id="UP000837857">
    <property type="component" value="Chromosome 19"/>
</dbReference>
<dbReference type="PANTHER" id="PTHR11851:SF226">
    <property type="entry name" value="CYTOCHROME B-C1 COMPLEX SUBUNIT 2, MITOCHONDRIAL"/>
    <property type="match status" value="1"/>
</dbReference>
<evidence type="ECO:0000313" key="4">
    <source>
        <dbReference type="Proteomes" id="UP000837857"/>
    </source>
</evidence>
<evidence type="ECO:0000313" key="3">
    <source>
        <dbReference type="EMBL" id="CAH2049660.1"/>
    </source>
</evidence>
<feature type="region of interest" description="Disordered" evidence="1">
    <location>
        <begin position="25"/>
        <end position="46"/>
    </location>
</feature>
<gene>
    <name evidence="3" type="ORF">IPOD504_LOCUS6991</name>
</gene>
<sequence length="454" mass="49438">MLSNRSEETARSVLFLDRSATTASSESSATVVPQTGSRHESHEQRGVSHFVRAMTSATGRAHSAFAKMRQLQRRGATIATTGDRQTLAFTLRCTPVDFPELKNYLLDAALRSVVQLAAKACGNFAQSTLSRFLCVAAGRCCYHEWELADMKPFIKDNLLRLSPEERVIDLVQSAFWFGPLSNSVYCEEARVDGISVDHLKGFVGNFGREHCTVASVGFAYDETLKLAEMIELIHEKPSAQEAVSYPKRGFEYYDLGRDSITWVAAAVQGCGTCDFSRLLKHSAVAAACGVGCAQAGQHPLDCIRHSPLAFLTEDPQTELRAFNLSYAETGVFGILARTQACTAEKATRAIIHFLSNLDKLSAEDIEIGKKRLKFGLAVHEEDCVQVAEGLALQMANNVQMDGPQESFAMVDSIATDDILATANEIVGKKADMAIAVVGDVTAVPLDVDLFKGLR</sequence>
<dbReference type="Gene3D" id="3.30.830.10">
    <property type="entry name" value="Metalloenzyme, LuxS/M16 peptidase-like"/>
    <property type="match status" value="2"/>
</dbReference>
<proteinExistence type="predicted"/>
<dbReference type="EMBL" id="OW152831">
    <property type="protein sequence ID" value="CAH2049660.1"/>
    <property type="molecule type" value="Genomic_DNA"/>
</dbReference>
<dbReference type="InterPro" id="IPR011249">
    <property type="entry name" value="Metalloenz_LuxS/M16"/>
</dbReference>
<organism evidence="3 4">
    <name type="scientific">Iphiclides podalirius</name>
    <name type="common">scarce swallowtail</name>
    <dbReference type="NCBI Taxonomy" id="110791"/>
    <lineage>
        <taxon>Eukaryota</taxon>
        <taxon>Metazoa</taxon>
        <taxon>Ecdysozoa</taxon>
        <taxon>Arthropoda</taxon>
        <taxon>Hexapoda</taxon>
        <taxon>Insecta</taxon>
        <taxon>Pterygota</taxon>
        <taxon>Neoptera</taxon>
        <taxon>Endopterygota</taxon>
        <taxon>Lepidoptera</taxon>
        <taxon>Glossata</taxon>
        <taxon>Ditrysia</taxon>
        <taxon>Papilionoidea</taxon>
        <taxon>Papilionidae</taxon>
        <taxon>Papilioninae</taxon>
        <taxon>Iphiclides</taxon>
    </lineage>
</organism>
<evidence type="ECO:0000259" key="2">
    <source>
        <dbReference type="Pfam" id="PF00675"/>
    </source>
</evidence>
<dbReference type="InterPro" id="IPR011765">
    <property type="entry name" value="Pept_M16_N"/>
</dbReference>
<dbReference type="InterPro" id="IPR050361">
    <property type="entry name" value="MPP/UQCRC_Complex"/>
</dbReference>
<name>A0ABN8I6S0_9NEOP</name>
<accession>A0ABN8I6S0</accession>
<dbReference type="Pfam" id="PF00675">
    <property type="entry name" value="Peptidase_M16"/>
    <property type="match status" value="1"/>
</dbReference>
<feature type="compositionally biased region" description="Basic and acidic residues" evidence="1">
    <location>
        <begin position="37"/>
        <end position="46"/>
    </location>
</feature>
<protein>
    <recommendedName>
        <fullName evidence="2">Peptidase M16 N-terminal domain-containing protein</fullName>
    </recommendedName>
</protein>
<dbReference type="PANTHER" id="PTHR11851">
    <property type="entry name" value="METALLOPROTEASE"/>
    <property type="match status" value="1"/>
</dbReference>